<dbReference type="OrthoDB" id="4150436at2759"/>
<gene>
    <name evidence="3" type="ORF">A1O5_06455</name>
</gene>
<evidence type="ECO:0000313" key="3">
    <source>
        <dbReference type="EMBL" id="EXJ70387.1"/>
    </source>
</evidence>
<feature type="compositionally biased region" description="Acidic residues" evidence="2">
    <location>
        <begin position="999"/>
        <end position="1008"/>
    </location>
</feature>
<keyword evidence="1" id="KW-0175">Coiled coil</keyword>
<dbReference type="Proteomes" id="UP000019471">
    <property type="component" value="Unassembled WGS sequence"/>
</dbReference>
<name>W9WQD1_9EURO</name>
<feature type="coiled-coil region" evidence="1">
    <location>
        <begin position="752"/>
        <end position="891"/>
    </location>
</feature>
<evidence type="ECO:0000256" key="2">
    <source>
        <dbReference type="SAM" id="MobiDB-lite"/>
    </source>
</evidence>
<protein>
    <submittedName>
        <fullName evidence="3">Uncharacterized protein</fullName>
    </submittedName>
</protein>
<dbReference type="STRING" id="1182543.W9WQD1"/>
<feature type="coiled-coil region" evidence="1">
    <location>
        <begin position="623"/>
        <end position="711"/>
    </location>
</feature>
<feature type="coiled-coil region" evidence="1">
    <location>
        <begin position="210"/>
        <end position="244"/>
    </location>
</feature>
<dbReference type="HOGENOM" id="CLU_290181_0_0_1"/>
<evidence type="ECO:0000313" key="4">
    <source>
        <dbReference type="Proteomes" id="UP000019471"/>
    </source>
</evidence>
<reference evidence="3 4" key="1">
    <citation type="submission" date="2013-03" db="EMBL/GenBank/DDBJ databases">
        <title>The Genome Sequence of Cladophialophora psammophila CBS 110553.</title>
        <authorList>
            <consortium name="The Broad Institute Genomics Platform"/>
            <person name="Cuomo C."/>
            <person name="de Hoog S."/>
            <person name="Gorbushina A."/>
            <person name="Walker B."/>
            <person name="Young S.K."/>
            <person name="Zeng Q."/>
            <person name="Gargeya S."/>
            <person name="Fitzgerald M."/>
            <person name="Haas B."/>
            <person name="Abouelleil A."/>
            <person name="Allen A.W."/>
            <person name="Alvarado L."/>
            <person name="Arachchi H.M."/>
            <person name="Berlin A.M."/>
            <person name="Chapman S.B."/>
            <person name="Gainer-Dewar J."/>
            <person name="Goldberg J."/>
            <person name="Griggs A."/>
            <person name="Gujja S."/>
            <person name="Hansen M."/>
            <person name="Howarth C."/>
            <person name="Imamovic A."/>
            <person name="Ireland A."/>
            <person name="Larimer J."/>
            <person name="McCowan C."/>
            <person name="Murphy C."/>
            <person name="Pearson M."/>
            <person name="Poon T.W."/>
            <person name="Priest M."/>
            <person name="Roberts A."/>
            <person name="Saif S."/>
            <person name="Shea T."/>
            <person name="Sisk P."/>
            <person name="Sykes S."/>
            <person name="Wortman J."/>
            <person name="Nusbaum C."/>
            <person name="Birren B."/>
        </authorList>
    </citation>
    <scope>NUCLEOTIDE SEQUENCE [LARGE SCALE GENOMIC DNA]</scope>
    <source>
        <strain evidence="3 4">CBS 110553</strain>
    </source>
</reference>
<feature type="region of interest" description="Disordered" evidence="2">
    <location>
        <begin position="936"/>
        <end position="1018"/>
    </location>
</feature>
<dbReference type="RefSeq" id="XP_007745239.1">
    <property type="nucleotide sequence ID" value="XM_007747049.1"/>
</dbReference>
<feature type="compositionally biased region" description="Low complexity" evidence="2">
    <location>
        <begin position="947"/>
        <end position="958"/>
    </location>
</feature>
<sequence length="1018" mass="115754">MEPQIDNAFAIRGYIRAARAQTTEDDVEFFKYTLIKLCLLFFVYHLGCNEVLSSFYQTLENPRDGLPKLKTSASTYLQNVINTIKAGFLLLLMAQVLGVPGTTTVCCGLLVFSFLQEWRPARARIFNILTPILSSFLHELKDCLEPIALGVRLVVLVHRLYCIIWQFGAYIVNSLPWHTLKDTVLPVTCLAFRYPFFAFVGFVLELKFRMSRGREDLRKALKERDELREEVGRLKEDNTALRLLQARPKDNQGVWIRERPSSSGQQHSLQLEQLRKHRRQSQAAHKQSQRWQKLFEERQARIDELEAIDADVEARVLAATAHRDERIRALEAEMRTAAASAASEVNALTSALEAEKAKSGNLESLLDSERVVSQGLGQDVAVLRRASDEASALLDKVRMESAEAKRAAAGLVRQQKDAEISVLKQELAEAQADADAAAVVVADTAEIGVQTDLPAEASPVIKTVDVNDAGTQTKCIGLDIQSQLDASANCESKLLETKKALEERGKELFDTKNALEQRGMELASFQHAWKKTSDSLIQCNEHLQRTLKEASELRSCNNRGNHQLQLTQREVQQLKETLAIREEQANSLMNQLQQCQKRDQQQQPVTQEVQYWRERTEAISNEMTRLRAEHVEVKGKLEEIQQRLTAGASQFHKLQRDTTQQLEAKEKREKQLEAELARHRDAQRLDYNSQVESLQKQVVIKDEEIRGLRRQLDQQNMAAEVAVSTPKSDRIGVSPFPTPTRTPITKVLENTILEHEKDKKRHALEKEQFERRIAAQAIDIVTLRNMNDRLEEENESLEDENQRLQAEIKKLQDQIEGNAMTVGFAEAFLEEDKEEIKQAQEEAESWKTQYDEVQASVQNMQLDLQFKEGQVDAARMEADLYKTQVQNLQVQQAPTPQPDHLPSLRLRPNKRIASEGLKEELNQPGQERKKIMARGHYQGQPPEARRPQVPMVQPSQVQTFQSQYRPNPLFPRAQGIPLQLPQIQVTQPQQAQVTQTAGQEDEEAEENIDGSSIISEEG</sequence>
<dbReference type="PANTHER" id="PTHR23159">
    <property type="entry name" value="CENTROSOMAL PROTEIN 2"/>
    <property type="match status" value="1"/>
</dbReference>
<dbReference type="AlphaFoldDB" id="W9WQD1"/>
<feature type="compositionally biased region" description="Polar residues" evidence="2">
    <location>
        <begin position="261"/>
        <end position="271"/>
    </location>
</feature>
<accession>W9WQD1</accession>
<feature type="compositionally biased region" description="Polar residues" evidence="2">
    <location>
        <begin position="281"/>
        <end position="290"/>
    </location>
</feature>
<organism evidence="3 4">
    <name type="scientific">Cladophialophora psammophila CBS 110553</name>
    <dbReference type="NCBI Taxonomy" id="1182543"/>
    <lineage>
        <taxon>Eukaryota</taxon>
        <taxon>Fungi</taxon>
        <taxon>Dikarya</taxon>
        <taxon>Ascomycota</taxon>
        <taxon>Pezizomycotina</taxon>
        <taxon>Eurotiomycetes</taxon>
        <taxon>Chaetothyriomycetidae</taxon>
        <taxon>Chaetothyriales</taxon>
        <taxon>Herpotrichiellaceae</taxon>
        <taxon>Cladophialophora</taxon>
    </lineage>
</organism>
<keyword evidence="4" id="KW-1185">Reference proteome</keyword>
<dbReference type="EMBL" id="AMGX01000009">
    <property type="protein sequence ID" value="EXJ70387.1"/>
    <property type="molecule type" value="Genomic_DNA"/>
</dbReference>
<feature type="region of interest" description="Disordered" evidence="2">
    <location>
        <begin position="258"/>
        <end position="290"/>
    </location>
</feature>
<proteinExistence type="predicted"/>
<dbReference type="GeneID" id="19191166"/>
<feature type="compositionally biased region" description="Polar residues" evidence="2">
    <location>
        <begin position="1009"/>
        <end position="1018"/>
    </location>
</feature>
<feature type="coiled-coil region" evidence="1">
    <location>
        <begin position="557"/>
        <end position="598"/>
    </location>
</feature>
<dbReference type="PANTHER" id="PTHR23159:SF31">
    <property type="entry name" value="CENTROSOME-ASSOCIATED PROTEIN CEP250 ISOFORM X1"/>
    <property type="match status" value="1"/>
</dbReference>
<evidence type="ECO:0000256" key="1">
    <source>
        <dbReference type="SAM" id="Coils"/>
    </source>
</evidence>
<comment type="caution">
    <text evidence="3">The sequence shown here is derived from an EMBL/GenBank/DDBJ whole genome shotgun (WGS) entry which is preliminary data.</text>
</comment>
<feature type="compositionally biased region" description="Low complexity" evidence="2">
    <location>
        <begin position="976"/>
        <end position="997"/>
    </location>
</feature>